<proteinExistence type="inferred from homology"/>
<accession>A0A1G1XK35</accession>
<dbReference type="InterPro" id="IPR020476">
    <property type="entry name" value="Nudix_hydrolase"/>
</dbReference>
<keyword evidence="2 3" id="KW-0378">Hydrolase</keyword>
<evidence type="ECO:0000256" key="1">
    <source>
        <dbReference type="ARBA" id="ARBA00001946"/>
    </source>
</evidence>
<dbReference type="GO" id="GO:0016787">
    <property type="term" value="F:hydrolase activity"/>
    <property type="evidence" value="ECO:0007669"/>
    <property type="project" value="UniProtKB-KW"/>
</dbReference>
<protein>
    <recommendedName>
        <fullName evidence="4">Nudix hydrolase domain-containing protein</fullName>
    </recommendedName>
</protein>
<evidence type="ECO:0000313" key="5">
    <source>
        <dbReference type="EMBL" id="OGY40254.1"/>
    </source>
</evidence>
<dbReference type="STRING" id="1797529.A2570_03165"/>
<dbReference type="PROSITE" id="PS51462">
    <property type="entry name" value="NUDIX"/>
    <property type="match status" value="1"/>
</dbReference>
<dbReference type="InterPro" id="IPR000086">
    <property type="entry name" value="NUDIX_hydrolase_dom"/>
</dbReference>
<dbReference type="InterPro" id="IPR020084">
    <property type="entry name" value="NUDIX_hydrolase_CS"/>
</dbReference>
<dbReference type="PANTHER" id="PTHR43046">
    <property type="entry name" value="GDP-MANNOSE MANNOSYL HYDROLASE"/>
    <property type="match status" value="1"/>
</dbReference>
<dbReference type="PROSITE" id="PS00893">
    <property type="entry name" value="NUDIX_BOX"/>
    <property type="match status" value="1"/>
</dbReference>
<evidence type="ECO:0000256" key="2">
    <source>
        <dbReference type="ARBA" id="ARBA00022801"/>
    </source>
</evidence>
<gene>
    <name evidence="5" type="ORF">A2570_03165</name>
</gene>
<dbReference type="InterPro" id="IPR015797">
    <property type="entry name" value="NUDIX_hydrolase-like_dom_sf"/>
</dbReference>
<name>A0A1G1XK35_9BACT</name>
<comment type="similarity">
    <text evidence="3">Belongs to the Nudix hydrolase family.</text>
</comment>
<dbReference type="PANTHER" id="PTHR43046:SF2">
    <property type="entry name" value="8-OXO-DGTP DIPHOSPHATASE-RELATED"/>
    <property type="match status" value="1"/>
</dbReference>
<dbReference type="PRINTS" id="PR00502">
    <property type="entry name" value="NUDIXFAMILY"/>
</dbReference>
<dbReference type="Proteomes" id="UP000178570">
    <property type="component" value="Unassembled WGS sequence"/>
</dbReference>
<comment type="caution">
    <text evidence="5">The sequence shown here is derived from an EMBL/GenBank/DDBJ whole genome shotgun (WGS) entry which is preliminary data.</text>
</comment>
<feature type="domain" description="Nudix hydrolase" evidence="4">
    <location>
        <begin position="1"/>
        <end position="133"/>
    </location>
</feature>
<dbReference type="Gene3D" id="3.90.79.10">
    <property type="entry name" value="Nucleoside Triphosphate Pyrophosphohydrolase"/>
    <property type="match status" value="1"/>
</dbReference>
<sequence length="136" mass="15864">MRQYVGVVLVKSDASVLVQHRDDNPEILGSNTWCVVGGKREEGESLEKAAARELKEETGYIVDDENLNFLIQDEYVTEKGVSVQRIIFWNKYDEKQEIKCYEGQEIKFVFPEELEILNLYTGHKDFLKKASEKMRR</sequence>
<organism evidence="5 6">
    <name type="scientific">Candidatus Brennerbacteria bacterium RIFOXYD1_FULL_41_16</name>
    <dbReference type="NCBI Taxonomy" id="1797529"/>
    <lineage>
        <taxon>Bacteria</taxon>
        <taxon>Candidatus Brenneribacteriota</taxon>
    </lineage>
</organism>
<dbReference type="EMBL" id="MHHY01000009">
    <property type="protein sequence ID" value="OGY40254.1"/>
    <property type="molecule type" value="Genomic_DNA"/>
</dbReference>
<evidence type="ECO:0000256" key="3">
    <source>
        <dbReference type="RuleBase" id="RU003476"/>
    </source>
</evidence>
<dbReference type="SUPFAM" id="SSF55811">
    <property type="entry name" value="Nudix"/>
    <property type="match status" value="1"/>
</dbReference>
<evidence type="ECO:0000259" key="4">
    <source>
        <dbReference type="PROSITE" id="PS51462"/>
    </source>
</evidence>
<reference evidence="5 6" key="1">
    <citation type="journal article" date="2016" name="Nat. Commun.">
        <title>Thousands of microbial genomes shed light on interconnected biogeochemical processes in an aquifer system.</title>
        <authorList>
            <person name="Anantharaman K."/>
            <person name="Brown C.T."/>
            <person name="Hug L.A."/>
            <person name="Sharon I."/>
            <person name="Castelle C.J."/>
            <person name="Probst A.J."/>
            <person name="Thomas B.C."/>
            <person name="Singh A."/>
            <person name="Wilkins M.J."/>
            <person name="Karaoz U."/>
            <person name="Brodie E.L."/>
            <person name="Williams K.H."/>
            <person name="Hubbard S.S."/>
            <person name="Banfield J.F."/>
        </authorList>
    </citation>
    <scope>NUCLEOTIDE SEQUENCE [LARGE SCALE GENOMIC DNA]</scope>
</reference>
<dbReference type="Pfam" id="PF00293">
    <property type="entry name" value="NUDIX"/>
    <property type="match status" value="1"/>
</dbReference>
<evidence type="ECO:0000313" key="6">
    <source>
        <dbReference type="Proteomes" id="UP000178570"/>
    </source>
</evidence>
<comment type="cofactor">
    <cofactor evidence="1">
        <name>Mg(2+)</name>
        <dbReference type="ChEBI" id="CHEBI:18420"/>
    </cofactor>
</comment>
<dbReference type="AlphaFoldDB" id="A0A1G1XK35"/>